<proteinExistence type="inferred from homology"/>
<evidence type="ECO:0000256" key="6">
    <source>
        <dbReference type="ARBA" id="ARBA00038076"/>
    </source>
</evidence>
<dbReference type="InterPro" id="IPR003838">
    <property type="entry name" value="ABC3_permease_C"/>
</dbReference>
<feature type="transmembrane region" description="Helical" evidence="7">
    <location>
        <begin position="255"/>
        <end position="279"/>
    </location>
</feature>
<evidence type="ECO:0000256" key="2">
    <source>
        <dbReference type="ARBA" id="ARBA00022475"/>
    </source>
</evidence>
<feature type="domain" description="ABC3 transporter permease C-terminal" evidence="8">
    <location>
        <begin position="258"/>
        <end position="367"/>
    </location>
</feature>
<dbReference type="PANTHER" id="PTHR30572:SF4">
    <property type="entry name" value="ABC TRANSPORTER PERMEASE YTRF"/>
    <property type="match status" value="1"/>
</dbReference>
<feature type="domain" description="MacB-like periplasmic core" evidence="9">
    <location>
        <begin position="16"/>
        <end position="218"/>
    </location>
</feature>
<dbReference type="EMBL" id="AP011532">
    <property type="protein sequence ID" value="BAI62405.1"/>
    <property type="molecule type" value="Genomic_DNA"/>
</dbReference>
<dbReference type="STRING" id="304371.MCP_2333"/>
<evidence type="ECO:0000313" key="11">
    <source>
        <dbReference type="Proteomes" id="UP000001882"/>
    </source>
</evidence>
<protein>
    <submittedName>
        <fullName evidence="10">ABC transporter</fullName>
    </submittedName>
</protein>
<evidence type="ECO:0000259" key="8">
    <source>
        <dbReference type="Pfam" id="PF02687"/>
    </source>
</evidence>
<dbReference type="PANTHER" id="PTHR30572">
    <property type="entry name" value="MEMBRANE COMPONENT OF TRANSPORTER-RELATED"/>
    <property type="match status" value="1"/>
</dbReference>
<dbReference type="OrthoDB" id="11469at2157"/>
<keyword evidence="5 7" id="KW-0472">Membrane</keyword>
<keyword evidence="3 7" id="KW-0812">Transmembrane</keyword>
<reference evidence="10 11" key="1">
    <citation type="journal article" date="2007" name="Appl. Environ. Microbiol.">
        <title>Isolation of key methanogens for global methane emission from rice paddy fields: a novel isolate affiliated with the clone cluster rice cluster I.</title>
        <authorList>
            <person name="Sakai S."/>
            <person name="Imachi H."/>
            <person name="Sekiguchi Y."/>
            <person name="Ohashi A."/>
            <person name="Harada H."/>
            <person name="Kamagata Y."/>
        </authorList>
    </citation>
    <scope>NUCLEOTIDE SEQUENCE [LARGE SCALE GENOMIC DNA]</scope>
    <source>
        <strain evidence="11">DSM 17711 / JCM 13418 / NBRC 101707 / SANAE</strain>
    </source>
</reference>
<comment type="similarity">
    <text evidence="6">Belongs to the ABC-4 integral membrane protein family.</text>
</comment>
<organism evidence="10 11">
    <name type="scientific">Methanocella paludicola (strain DSM 17711 / JCM 13418 / NBRC 101707 / SANAE)</name>
    <dbReference type="NCBI Taxonomy" id="304371"/>
    <lineage>
        <taxon>Archaea</taxon>
        <taxon>Methanobacteriati</taxon>
        <taxon>Methanobacteriota</taxon>
        <taxon>Stenosarchaea group</taxon>
        <taxon>Methanomicrobia</taxon>
        <taxon>Methanocellales</taxon>
        <taxon>Methanocellaceae</taxon>
        <taxon>Methanocella</taxon>
    </lineage>
</organism>
<feature type="transmembrane region" description="Helical" evidence="7">
    <location>
        <begin position="299"/>
        <end position="326"/>
    </location>
</feature>
<dbReference type="Proteomes" id="UP000001882">
    <property type="component" value="Chromosome"/>
</dbReference>
<keyword evidence="11" id="KW-1185">Reference proteome</keyword>
<dbReference type="GO" id="GO:0022857">
    <property type="term" value="F:transmembrane transporter activity"/>
    <property type="evidence" value="ECO:0007669"/>
    <property type="project" value="TreeGrafter"/>
</dbReference>
<evidence type="ECO:0000259" key="9">
    <source>
        <dbReference type="Pfam" id="PF12704"/>
    </source>
</evidence>
<dbReference type="SMR" id="D1Z133"/>
<comment type="subcellular location">
    <subcellularLocation>
        <location evidence="1">Cell membrane</location>
        <topology evidence="1">Multi-pass membrane protein</topology>
    </subcellularLocation>
</comment>
<name>D1Z133_METPS</name>
<keyword evidence="2" id="KW-1003">Cell membrane</keyword>
<reference evidence="10 11" key="2">
    <citation type="journal article" date="2008" name="Int. J. Syst. Evol. Microbiol.">
        <title>Methanocella paludicola gen. nov., sp. nov., a methane-producing archaeon, the first isolate of the lineage 'Rice Cluster I', and proposal of the new archaeal order Methanocellales ord. nov.</title>
        <authorList>
            <person name="Sakai S."/>
            <person name="Imachi H."/>
            <person name="Hanada S."/>
            <person name="Ohashi A."/>
            <person name="Harada H."/>
            <person name="Kamagata Y."/>
        </authorList>
    </citation>
    <scope>NUCLEOTIDE SEQUENCE [LARGE SCALE GENOMIC DNA]</scope>
    <source>
        <strain evidence="11">DSM 17711 / JCM 13418 / NBRC 101707 / SANAE</strain>
    </source>
</reference>
<evidence type="ECO:0000256" key="5">
    <source>
        <dbReference type="ARBA" id="ARBA00023136"/>
    </source>
</evidence>
<dbReference type="Pfam" id="PF02687">
    <property type="entry name" value="FtsX"/>
    <property type="match status" value="1"/>
</dbReference>
<dbReference type="KEGG" id="mpd:MCP_2333"/>
<dbReference type="GO" id="GO:0005886">
    <property type="term" value="C:plasma membrane"/>
    <property type="evidence" value="ECO:0007669"/>
    <property type="project" value="UniProtKB-SubCell"/>
</dbReference>
<evidence type="ECO:0000313" key="10">
    <source>
        <dbReference type="EMBL" id="BAI62405.1"/>
    </source>
</evidence>
<evidence type="ECO:0000256" key="7">
    <source>
        <dbReference type="SAM" id="Phobius"/>
    </source>
</evidence>
<evidence type="ECO:0000256" key="1">
    <source>
        <dbReference type="ARBA" id="ARBA00004651"/>
    </source>
</evidence>
<dbReference type="eggNOG" id="arCOG02312">
    <property type="taxonomic scope" value="Archaea"/>
</dbReference>
<dbReference type="RefSeq" id="WP_012901079.1">
    <property type="nucleotide sequence ID" value="NC_013665.1"/>
</dbReference>
<dbReference type="AlphaFoldDB" id="D1Z133"/>
<evidence type="ECO:0000256" key="3">
    <source>
        <dbReference type="ARBA" id="ARBA00022692"/>
    </source>
</evidence>
<reference evidence="11" key="3">
    <citation type="journal article" date="2011" name="PLoS ONE">
        <title>Genome sequence of a mesophilic hydrogenotrophic methanogen Methanocella paludicola, the first cultivated representative of the order Methanocellales.</title>
        <authorList>
            <person name="Sakai S."/>
            <person name="Takaki Y."/>
            <person name="Shimamura S."/>
            <person name="Sekine M."/>
            <person name="Tajima T."/>
            <person name="Kosugi H."/>
            <person name="Ichikawa N."/>
            <person name="Tasumi E."/>
            <person name="Hiraki A.T."/>
            <person name="Shimizu A."/>
            <person name="Kato Y."/>
            <person name="Nishiko R."/>
            <person name="Mori K."/>
            <person name="Fujita N."/>
            <person name="Imachi H."/>
            <person name="Takai K."/>
        </authorList>
    </citation>
    <scope>NUCLEOTIDE SEQUENCE [LARGE SCALE GENOMIC DNA]</scope>
    <source>
        <strain evidence="11">DSM 17711 / JCM 13418 / NBRC 101707 / SANAE</strain>
    </source>
</reference>
<dbReference type="GeneID" id="8682131"/>
<feature type="transmembrane region" description="Helical" evidence="7">
    <location>
        <begin position="332"/>
        <end position="357"/>
    </location>
</feature>
<accession>D1Z133</accession>
<dbReference type="InterPro" id="IPR025857">
    <property type="entry name" value="MacB_PCD"/>
</dbReference>
<dbReference type="Pfam" id="PF12704">
    <property type="entry name" value="MacB_PCD"/>
    <property type="match status" value="1"/>
</dbReference>
<dbReference type="InParanoid" id="D1Z133"/>
<gene>
    <name evidence="10" type="ordered locus">MCP_2333</name>
</gene>
<dbReference type="InterPro" id="IPR050250">
    <property type="entry name" value="Macrolide_Exporter_MacB"/>
</dbReference>
<sequence length="374" mass="39673">MLDIAIKNMWQRKTRTALTVVSIAVCIMLFITLSTATTYMGKSYDTLAESFSSQMYVRSPSTMSSASAEFPPLSSSVPMDKAYAIMNMSGLDKSKSTPLIIVALAPSLFQGGPPQVMAVGVPEGNEKAFYGTAKVQEGSGALSDKDQVILGADAATYYKVSLGDTLPLMGTNFTVAGILERNGNIVTNGMVMMPMSSAQEVFSRPAATTVLISPANGDFDSLGNAIKAQFPGLEVMAPGDMQKSLNTMMGTTKTFMGMITLVMLLVAGIVTLMVMVMSVSERTKEIGMMRAIGARRSSVLLMIVEESIVVCLAGSVLGIALSVLLIRIMFGGFLASAGIIAEAVVFMTIIGVLAAMYPAYRASNVQPLEALRYE</sequence>
<evidence type="ECO:0000256" key="4">
    <source>
        <dbReference type="ARBA" id="ARBA00022989"/>
    </source>
</evidence>
<keyword evidence="4 7" id="KW-1133">Transmembrane helix</keyword>